<accession>A0AAN5IDC3</accession>
<organism evidence="2 3">
    <name type="scientific">Pristionchus mayeri</name>
    <dbReference type="NCBI Taxonomy" id="1317129"/>
    <lineage>
        <taxon>Eukaryota</taxon>
        <taxon>Metazoa</taxon>
        <taxon>Ecdysozoa</taxon>
        <taxon>Nematoda</taxon>
        <taxon>Chromadorea</taxon>
        <taxon>Rhabditida</taxon>
        <taxon>Rhabditina</taxon>
        <taxon>Diplogasteromorpha</taxon>
        <taxon>Diplogasteroidea</taxon>
        <taxon>Neodiplogasteridae</taxon>
        <taxon>Pristionchus</taxon>
    </lineage>
</organism>
<keyword evidence="1" id="KW-0812">Transmembrane</keyword>
<reference evidence="3" key="1">
    <citation type="submission" date="2022-10" db="EMBL/GenBank/DDBJ databases">
        <title>Genome assembly of Pristionchus species.</title>
        <authorList>
            <person name="Yoshida K."/>
            <person name="Sommer R.J."/>
        </authorList>
    </citation>
    <scope>NUCLEOTIDE SEQUENCE [LARGE SCALE GENOMIC DNA]</scope>
    <source>
        <strain evidence="3">RS5460</strain>
    </source>
</reference>
<name>A0AAN5IDC3_9BILA</name>
<dbReference type="EMBL" id="BTRK01000006">
    <property type="protein sequence ID" value="GMR62142.1"/>
    <property type="molecule type" value="Genomic_DNA"/>
</dbReference>
<keyword evidence="1" id="KW-0472">Membrane</keyword>
<feature type="non-terminal residue" evidence="2">
    <location>
        <position position="106"/>
    </location>
</feature>
<keyword evidence="3" id="KW-1185">Reference proteome</keyword>
<gene>
    <name evidence="2" type="ORF">PMAYCL1PPCAC_32337</name>
</gene>
<feature type="transmembrane region" description="Helical" evidence="1">
    <location>
        <begin position="37"/>
        <end position="63"/>
    </location>
</feature>
<sequence>AVRAFGDIEPGEGEYFFRRRSLGDTRRRCFSLSSNDAAAAASAAASSFLYCSIIASCCGVCGVRLRRTNELNSSGRAGNGRGMCLSVRALAVCLSVVLFLVVDVTV</sequence>
<comment type="caution">
    <text evidence="2">The sequence shown here is derived from an EMBL/GenBank/DDBJ whole genome shotgun (WGS) entry which is preliminary data.</text>
</comment>
<dbReference type="Proteomes" id="UP001328107">
    <property type="component" value="Unassembled WGS sequence"/>
</dbReference>
<evidence type="ECO:0000313" key="2">
    <source>
        <dbReference type="EMBL" id="GMR62142.1"/>
    </source>
</evidence>
<keyword evidence="1" id="KW-1133">Transmembrane helix</keyword>
<feature type="non-terminal residue" evidence="2">
    <location>
        <position position="1"/>
    </location>
</feature>
<protein>
    <submittedName>
        <fullName evidence="2">Uncharacterized protein</fullName>
    </submittedName>
</protein>
<feature type="transmembrane region" description="Helical" evidence="1">
    <location>
        <begin position="83"/>
        <end position="102"/>
    </location>
</feature>
<evidence type="ECO:0000256" key="1">
    <source>
        <dbReference type="SAM" id="Phobius"/>
    </source>
</evidence>
<evidence type="ECO:0000313" key="3">
    <source>
        <dbReference type="Proteomes" id="UP001328107"/>
    </source>
</evidence>
<proteinExistence type="predicted"/>
<dbReference type="AlphaFoldDB" id="A0AAN5IDC3"/>